<dbReference type="WBParaSite" id="Hba_10297">
    <property type="protein sequence ID" value="Hba_10297"/>
    <property type="gene ID" value="Hba_10297"/>
</dbReference>
<dbReference type="InterPro" id="IPR002550">
    <property type="entry name" value="CNNM"/>
</dbReference>
<dbReference type="Proteomes" id="UP000095283">
    <property type="component" value="Unplaced"/>
</dbReference>
<dbReference type="Pfam" id="PF01595">
    <property type="entry name" value="CNNM"/>
    <property type="match status" value="1"/>
</dbReference>
<feature type="domain" description="CNNM transmembrane" evidence="3">
    <location>
        <begin position="1"/>
        <end position="123"/>
    </location>
</feature>
<dbReference type="InterPro" id="IPR045095">
    <property type="entry name" value="ACDP"/>
</dbReference>
<evidence type="ECO:0000259" key="3">
    <source>
        <dbReference type="PROSITE" id="PS51846"/>
    </source>
</evidence>
<keyword evidence="1" id="KW-0406">Ion transport</keyword>
<proteinExistence type="predicted"/>
<dbReference type="PROSITE" id="PS51846">
    <property type="entry name" value="CNNM"/>
    <property type="match status" value="1"/>
</dbReference>
<sequence length="195" mass="21912">MPGLSKGSEPPTSQRRSAPVVNASISILFEDLTSGTISFIISSLGIVVFGEIMPQSICVKHGLAVGARTILLTQLFMWLTFPLSWPISKIELKLNIYITIDRSENEDIQELAADLKIAVGAMEFAHKVASSVMTRIDAVSEFHERQLRDDYCMKRGSFFFKNRITVCLYLYNIIYINTTTTSINNLKNSFRHTVN</sequence>
<keyword evidence="2" id="KW-0812">Transmembrane</keyword>
<dbReference type="AlphaFoldDB" id="A0A1I7WYN4"/>
<keyword evidence="2" id="KW-1133">Transmembrane helix</keyword>
<keyword evidence="2" id="KW-0472">Membrane</keyword>
<evidence type="ECO:0000256" key="2">
    <source>
        <dbReference type="PROSITE-ProRule" id="PRU01193"/>
    </source>
</evidence>
<accession>A0A1I7WYN4</accession>
<dbReference type="PANTHER" id="PTHR12064:SF94">
    <property type="entry name" value="UNEXTENDED PROTEIN"/>
    <property type="match status" value="1"/>
</dbReference>
<dbReference type="GO" id="GO:0006811">
    <property type="term" value="P:monoatomic ion transport"/>
    <property type="evidence" value="ECO:0007669"/>
    <property type="project" value="UniProtKB-KW"/>
</dbReference>
<dbReference type="GO" id="GO:0022857">
    <property type="term" value="F:transmembrane transporter activity"/>
    <property type="evidence" value="ECO:0007669"/>
    <property type="project" value="TreeGrafter"/>
</dbReference>
<keyword evidence="1" id="KW-0813">Transport</keyword>
<dbReference type="GO" id="GO:0005886">
    <property type="term" value="C:plasma membrane"/>
    <property type="evidence" value="ECO:0007669"/>
    <property type="project" value="TreeGrafter"/>
</dbReference>
<evidence type="ECO:0000313" key="4">
    <source>
        <dbReference type="Proteomes" id="UP000095283"/>
    </source>
</evidence>
<dbReference type="PANTHER" id="PTHR12064">
    <property type="entry name" value="METAL TRANSPORTER CNNM"/>
    <property type="match status" value="1"/>
</dbReference>
<evidence type="ECO:0000256" key="1">
    <source>
        <dbReference type="ARBA" id="ARBA00023065"/>
    </source>
</evidence>
<name>A0A1I7WYN4_HETBA</name>
<dbReference type="GO" id="GO:0010960">
    <property type="term" value="P:magnesium ion homeostasis"/>
    <property type="evidence" value="ECO:0007669"/>
    <property type="project" value="InterPro"/>
</dbReference>
<keyword evidence="4" id="KW-1185">Reference proteome</keyword>
<organism evidence="4 5">
    <name type="scientific">Heterorhabditis bacteriophora</name>
    <name type="common">Entomopathogenic nematode worm</name>
    <dbReference type="NCBI Taxonomy" id="37862"/>
    <lineage>
        <taxon>Eukaryota</taxon>
        <taxon>Metazoa</taxon>
        <taxon>Ecdysozoa</taxon>
        <taxon>Nematoda</taxon>
        <taxon>Chromadorea</taxon>
        <taxon>Rhabditida</taxon>
        <taxon>Rhabditina</taxon>
        <taxon>Rhabditomorpha</taxon>
        <taxon>Strongyloidea</taxon>
        <taxon>Heterorhabditidae</taxon>
        <taxon>Heterorhabditis</taxon>
    </lineage>
</organism>
<reference evidence="5" key="1">
    <citation type="submission" date="2016-11" db="UniProtKB">
        <authorList>
            <consortium name="WormBaseParasite"/>
        </authorList>
    </citation>
    <scope>IDENTIFICATION</scope>
</reference>
<evidence type="ECO:0000313" key="5">
    <source>
        <dbReference type="WBParaSite" id="Hba_10297"/>
    </source>
</evidence>
<protein>
    <submittedName>
        <fullName evidence="5">CNNM transmembrane domain-containing protein</fullName>
    </submittedName>
</protein>